<dbReference type="EMBL" id="JOJR01016436">
    <property type="protein sequence ID" value="RCN24823.1"/>
    <property type="molecule type" value="Genomic_DNA"/>
</dbReference>
<evidence type="ECO:0000313" key="2">
    <source>
        <dbReference type="Proteomes" id="UP000252519"/>
    </source>
</evidence>
<accession>A0A368EYG5</accession>
<sequence>MWTMRSKDSSAQSVWSISILLSRSQSTLRKLTTRKHRCCPTQISTIRRVPPFHQVKWLNAYFISSFDLVGRTM</sequence>
<dbReference type="AlphaFoldDB" id="A0A368EYG5"/>
<protein>
    <submittedName>
        <fullName evidence="1">Uncharacterized protein</fullName>
    </submittedName>
</protein>
<dbReference type="Proteomes" id="UP000252519">
    <property type="component" value="Unassembled WGS sequence"/>
</dbReference>
<name>A0A368EYG5_ANCCA</name>
<gene>
    <name evidence="1" type="ORF">ANCCAN_29473</name>
</gene>
<reference evidence="1 2" key="1">
    <citation type="submission" date="2014-10" db="EMBL/GenBank/DDBJ databases">
        <title>Draft genome of the hookworm Ancylostoma caninum.</title>
        <authorList>
            <person name="Mitreva M."/>
        </authorList>
    </citation>
    <scope>NUCLEOTIDE SEQUENCE [LARGE SCALE GENOMIC DNA]</scope>
    <source>
        <strain evidence="1 2">Baltimore</strain>
    </source>
</reference>
<keyword evidence="2" id="KW-1185">Reference proteome</keyword>
<proteinExistence type="predicted"/>
<organism evidence="1 2">
    <name type="scientific">Ancylostoma caninum</name>
    <name type="common">Dog hookworm</name>
    <dbReference type="NCBI Taxonomy" id="29170"/>
    <lineage>
        <taxon>Eukaryota</taxon>
        <taxon>Metazoa</taxon>
        <taxon>Ecdysozoa</taxon>
        <taxon>Nematoda</taxon>
        <taxon>Chromadorea</taxon>
        <taxon>Rhabditida</taxon>
        <taxon>Rhabditina</taxon>
        <taxon>Rhabditomorpha</taxon>
        <taxon>Strongyloidea</taxon>
        <taxon>Ancylostomatidae</taxon>
        <taxon>Ancylostomatinae</taxon>
        <taxon>Ancylostoma</taxon>
    </lineage>
</organism>
<evidence type="ECO:0000313" key="1">
    <source>
        <dbReference type="EMBL" id="RCN24823.1"/>
    </source>
</evidence>
<comment type="caution">
    <text evidence="1">The sequence shown here is derived from an EMBL/GenBank/DDBJ whole genome shotgun (WGS) entry which is preliminary data.</text>
</comment>